<gene>
    <name evidence="1" type="ORF">ACFOZ9_02560</name>
</gene>
<keyword evidence="2" id="KW-1185">Reference proteome</keyword>
<organism evidence="1 2">
    <name type="scientific">Deinococcus navajonensis</name>
    <dbReference type="NCBI Taxonomy" id="309884"/>
    <lineage>
        <taxon>Bacteria</taxon>
        <taxon>Thermotogati</taxon>
        <taxon>Deinococcota</taxon>
        <taxon>Deinococci</taxon>
        <taxon>Deinococcales</taxon>
        <taxon>Deinococcaceae</taxon>
        <taxon>Deinococcus</taxon>
    </lineage>
</organism>
<evidence type="ECO:0000313" key="1">
    <source>
        <dbReference type="EMBL" id="MFC4425077.1"/>
    </source>
</evidence>
<dbReference type="EMBL" id="JBHSEH010000004">
    <property type="protein sequence ID" value="MFC4425077.1"/>
    <property type="molecule type" value="Genomic_DNA"/>
</dbReference>
<sequence length="114" mass="12592">MIPGTVYTLERGGVVLGHLTVTGQDQFTFHGDFQPTDEFSAYRPIFDQDAALALRLTDDDSLMLLEKAEAVLEQIISLGLVLRSPAGTGYRNVLIGIEGDQARFRPLSPEEERL</sequence>
<accession>A0ABV8XKI3</accession>
<proteinExistence type="predicted"/>
<dbReference type="Proteomes" id="UP001595998">
    <property type="component" value="Unassembled WGS sequence"/>
</dbReference>
<name>A0ABV8XKI3_9DEIO</name>
<reference evidence="2" key="1">
    <citation type="journal article" date="2019" name="Int. J. Syst. Evol. Microbiol.">
        <title>The Global Catalogue of Microorganisms (GCM) 10K type strain sequencing project: providing services to taxonomists for standard genome sequencing and annotation.</title>
        <authorList>
            <consortium name="The Broad Institute Genomics Platform"/>
            <consortium name="The Broad Institute Genome Sequencing Center for Infectious Disease"/>
            <person name="Wu L."/>
            <person name="Ma J."/>
        </authorList>
    </citation>
    <scope>NUCLEOTIDE SEQUENCE [LARGE SCALE GENOMIC DNA]</scope>
    <source>
        <strain evidence="2">CCUG 56029</strain>
    </source>
</reference>
<protein>
    <submittedName>
        <fullName evidence="1">Uncharacterized protein</fullName>
    </submittedName>
</protein>
<evidence type="ECO:0000313" key="2">
    <source>
        <dbReference type="Proteomes" id="UP001595998"/>
    </source>
</evidence>
<dbReference type="RefSeq" id="WP_380036084.1">
    <property type="nucleotide sequence ID" value="NZ_JBHSEH010000004.1"/>
</dbReference>
<comment type="caution">
    <text evidence="1">The sequence shown here is derived from an EMBL/GenBank/DDBJ whole genome shotgun (WGS) entry which is preliminary data.</text>
</comment>